<comment type="caution">
    <text evidence="1">The sequence shown here is derived from an EMBL/GenBank/DDBJ whole genome shotgun (WGS) entry which is preliminary data.</text>
</comment>
<protein>
    <submittedName>
        <fullName evidence="1">Uncharacterized protein</fullName>
    </submittedName>
</protein>
<proteinExistence type="predicted"/>
<evidence type="ECO:0000313" key="2">
    <source>
        <dbReference type="Proteomes" id="UP000193411"/>
    </source>
</evidence>
<reference evidence="1 2" key="1">
    <citation type="submission" date="2016-07" db="EMBL/GenBank/DDBJ databases">
        <title>Pervasive Adenine N6-methylation of Active Genes in Fungi.</title>
        <authorList>
            <consortium name="DOE Joint Genome Institute"/>
            <person name="Mondo S.J."/>
            <person name="Dannebaum R.O."/>
            <person name="Kuo R.C."/>
            <person name="Labutti K."/>
            <person name="Haridas S."/>
            <person name="Kuo A."/>
            <person name="Salamov A."/>
            <person name="Ahrendt S.R."/>
            <person name="Lipzen A."/>
            <person name="Sullivan W."/>
            <person name="Andreopoulos W.B."/>
            <person name="Clum A."/>
            <person name="Lindquist E."/>
            <person name="Daum C."/>
            <person name="Ramamoorthy G.K."/>
            <person name="Gryganskyi A."/>
            <person name="Culley D."/>
            <person name="Magnuson J.K."/>
            <person name="James T.Y."/>
            <person name="O'Malley M.A."/>
            <person name="Stajich J.E."/>
            <person name="Spatafora J.W."/>
            <person name="Visel A."/>
            <person name="Grigoriev I.V."/>
        </authorList>
    </citation>
    <scope>NUCLEOTIDE SEQUENCE [LARGE SCALE GENOMIC DNA]</scope>
    <source>
        <strain evidence="1 2">PL171</strain>
    </source>
</reference>
<dbReference type="EMBL" id="MCFL01000133">
    <property type="protein sequence ID" value="ORZ29695.1"/>
    <property type="molecule type" value="Genomic_DNA"/>
</dbReference>
<evidence type="ECO:0000313" key="1">
    <source>
        <dbReference type="EMBL" id="ORZ29695.1"/>
    </source>
</evidence>
<dbReference type="AlphaFoldDB" id="A0A1Y2H582"/>
<gene>
    <name evidence="1" type="ORF">BCR44DRAFT_267632</name>
</gene>
<sequence>MSVVSFCLFPSRLFLFCCCFLWLWPCSKPFLHRILFFPSFQSTPAPPSPPPHLVSIVTPVLLCIYTCLYSPPTQPDHRGTCPTQRVLFIFF</sequence>
<organism evidence="1 2">
    <name type="scientific">Catenaria anguillulae PL171</name>
    <dbReference type="NCBI Taxonomy" id="765915"/>
    <lineage>
        <taxon>Eukaryota</taxon>
        <taxon>Fungi</taxon>
        <taxon>Fungi incertae sedis</taxon>
        <taxon>Blastocladiomycota</taxon>
        <taxon>Blastocladiomycetes</taxon>
        <taxon>Blastocladiales</taxon>
        <taxon>Catenariaceae</taxon>
        <taxon>Catenaria</taxon>
    </lineage>
</organism>
<name>A0A1Y2H582_9FUNG</name>
<accession>A0A1Y2H582</accession>
<dbReference type="Proteomes" id="UP000193411">
    <property type="component" value="Unassembled WGS sequence"/>
</dbReference>
<keyword evidence="2" id="KW-1185">Reference proteome</keyword>